<evidence type="ECO:0000313" key="3">
    <source>
        <dbReference type="Proteomes" id="UP001155034"/>
    </source>
</evidence>
<evidence type="ECO:0000313" key="2">
    <source>
        <dbReference type="EMBL" id="MCS4159389.1"/>
    </source>
</evidence>
<dbReference type="AlphaFoldDB" id="A0A9X2U594"/>
<gene>
    <name evidence="1" type="ORF">GGP82_003555</name>
    <name evidence="2" type="ORF">GGP99_003381</name>
</gene>
<proteinExistence type="predicted"/>
<organism evidence="1 3">
    <name type="scientific">Salinibacter ruber</name>
    <dbReference type="NCBI Taxonomy" id="146919"/>
    <lineage>
        <taxon>Bacteria</taxon>
        <taxon>Pseudomonadati</taxon>
        <taxon>Rhodothermota</taxon>
        <taxon>Rhodothermia</taxon>
        <taxon>Rhodothermales</taxon>
        <taxon>Salinibacteraceae</taxon>
        <taxon>Salinibacter</taxon>
    </lineage>
</organism>
<dbReference type="EMBL" id="JANTYZ010000028">
    <property type="protein sequence ID" value="MCS3866972.1"/>
    <property type="molecule type" value="Genomic_DNA"/>
</dbReference>
<dbReference type="Proteomes" id="UP001155110">
    <property type="component" value="Unassembled WGS sequence"/>
</dbReference>
<dbReference type="RefSeq" id="WP_162863063.1">
    <property type="nucleotide sequence ID" value="NZ_CALTSF010000040.1"/>
</dbReference>
<reference evidence="1" key="1">
    <citation type="submission" date="2022-08" db="EMBL/GenBank/DDBJ databases">
        <title>Genomic Encyclopedia of Type Strains, Phase V (KMG-V): Genome sequencing to study the core and pangenomes of soil and plant-associated prokaryotes.</title>
        <authorList>
            <person name="Whitman W."/>
        </authorList>
    </citation>
    <scope>NUCLEOTIDE SEQUENCE</scope>
    <source>
        <strain evidence="1">SP2016B</strain>
        <strain evidence="2">SP3002</strain>
    </source>
</reference>
<evidence type="ECO:0000313" key="1">
    <source>
        <dbReference type="EMBL" id="MCS3866972.1"/>
    </source>
</evidence>
<accession>A0A9X2U594</accession>
<protein>
    <submittedName>
        <fullName evidence="1">Uncharacterized protein</fullName>
    </submittedName>
</protein>
<name>A0A9X2U594_9BACT</name>
<sequence>MPRLDKDELRKQTERNCELLKSGAFLKQLDAILNAPEGERIDEAARRLTPKALRNAGVELPEGVRVSSRYFESRLKRPLEFGDVEDRVNAVTALAEISPGVLEKMHSLDPDVLERINIPGRAELPGRGDIGPLAACGGVGVSAGVGVCVCFGS</sequence>
<comment type="caution">
    <text evidence="1">The sequence shown here is derived from an EMBL/GenBank/DDBJ whole genome shotgun (WGS) entry which is preliminary data.</text>
</comment>
<dbReference type="EMBL" id="JANTZM010000026">
    <property type="protein sequence ID" value="MCS4159389.1"/>
    <property type="molecule type" value="Genomic_DNA"/>
</dbReference>
<dbReference type="Proteomes" id="UP001155034">
    <property type="component" value="Unassembled WGS sequence"/>
</dbReference>